<dbReference type="GO" id="GO:0005634">
    <property type="term" value="C:nucleus"/>
    <property type="evidence" value="ECO:0000318"/>
    <property type="project" value="GO_Central"/>
</dbReference>
<dbReference type="InterPro" id="IPR038765">
    <property type="entry name" value="Papain-like_cys_pep_sf"/>
</dbReference>
<dbReference type="EMBL" id="DS469701">
    <property type="protein sequence ID" value="EDO35356.1"/>
    <property type="molecule type" value="Genomic_DNA"/>
</dbReference>
<dbReference type="SUPFAM" id="SSF54001">
    <property type="entry name" value="Cysteine proteinases"/>
    <property type="match status" value="1"/>
</dbReference>
<sequence length="321" mass="36182">MVMLSTSLDSLPKLFSSAVCRQLKQLGRVAEKFSKEENLCLCKPYHFKPEGFCHLVSVIYPTLGPDNLPVDDTFTESYRLDLHKQLLLPSNRPMLRMGMSYIFEKEQTPESYLINPHSGITSSGLPDGTVELVDGKYSYHHYMQDGFNDDGWGCAYRSLQTICSWFRHQGYTSKPAPSHHEIQQALVDIGDKKDNFIGSKQWIGSFEVSMCLEHLLGVTSKILYVNSGADMASKGRDLLHHFQTQGTPIMIGGGVLAHTIIGVDYNLQTGDIRFLILDPHYTGGEDLKVILDKGWCGWKGPNFWNQTAHYNMCMPQRPDAI</sequence>
<dbReference type="OMA" id="MDILFRV"/>
<dbReference type="KEGG" id="nve:5506744"/>
<accession>A7SLQ6</accession>
<dbReference type="PhylomeDB" id="A7SLQ6"/>
<organism evidence="8 9">
    <name type="scientific">Nematostella vectensis</name>
    <name type="common">Starlet sea anemone</name>
    <dbReference type="NCBI Taxonomy" id="45351"/>
    <lineage>
        <taxon>Eukaryota</taxon>
        <taxon>Metazoa</taxon>
        <taxon>Cnidaria</taxon>
        <taxon>Anthozoa</taxon>
        <taxon>Hexacorallia</taxon>
        <taxon>Actiniaria</taxon>
        <taxon>Edwardsiidae</taxon>
        <taxon>Nematostella</taxon>
    </lineage>
</organism>
<dbReference type="eggNOG" id="KOG2433">
    <property type="taxonomic scope" value="Eukaryota"/>
</dbReference>
<evidence type="ECO:0000256" key="1">
    <source>
        <dbReference type="ARBA" id="ARBA00008552"/>
    </source>
</evidence>
<dbReference type="Pfam" id="PF20908">
    <property type="entry name" value="UfSP2_N"/>
    <property type="match status" value="1"/>
</dbReference>
<evidence type="ECO:0008006" key="10">
    <source>
        <dbReference type="Google" id="ProtNLM"/>
    </source>
</evidence>
<dbReference type="AlphaFoldDB" id="A7SLQ6"/>
<evidence type="ECO:0000256" key="2">
    <source>
        <dbReference type="ARBA" id="ARBA00022670"/>
    </source>
</evidence>
<evidence type="ECO:0000256" key="4">
    <source>
        <dbReference type="ARBA" id="ARBA00022801"/>
    </source>
</evidence>
<keyword evidence="2" id="KW-0645">Protease</keyword>
<evidence type="ECO:0000313" key="8">
    <source>
        <dbReference type="EMBL" id="EDO35356.1"/>
    </source>
</evidence>
<evidence type="ECO:0000259" key="7">
    <source>
        <dbReference type="Pfam" id="PF20908"/>
    </source>
</evidence>
<dbReference type="PANTHER" id="PTHR48153">
    <property type="entry name" value="UFM1-SPECIFIC PROTEASE 2"/>
    <property type="match status" value="1"/>
</dbReference>
<dbReference type="InParanoid" id="A7SLQ6"/>
<dbReference type="FunCoup" id="A7SLQ6">
    <property type="interactions" value="206"/>
</dbReference>
<evidence type="ECO:0000256" key="3">
    <source>
        <dbReference type="ARBA" id="ARBA00022786"/>
    </source>
</evidence>
<comment type="similarity">
    <text evidence="1">Belongs to the peptidase C78 family.</text>
</comment>
<dbReference type="Proteomes" id="UP000001593">
    <property type="component" value="Unassembled WGS sequence"/>
</dbReference>
<feature type="domain" description="UFSP1/2/DUB catalytic" evidence="6">
    <location>
        <begin position="129"/>
        <end position="313"/>
    </location>
</feature>
<evidence type="ECO:0000259" key="6">
    <source>
        <dbReference type="Pfam" id="PF07910"/>
    </source>
</evidence>
<dbReference type="PANTHER" id="PTHR48153:SF2">
    <property type="entry name" value="UFM1-SPECIFIC PROTEASE 2"/>
    <property type="match status" value="1"/>
</dbReference>
<dbReference type="HOGENOM" id="CLU_021066_2_0_1"/>
<dbReference type="Gene3D" id="3.90.70.130">
    <property type="match status" value="1"/>
</dbReference>
<dbReference type="GO" id="GO:0071567">
    <property type="term" value="F:deUFMylase activity"/>
    <property type="evidence" value="ECO:0000318"/>
    <property type="project" value="GO_Central"/>
</dbReference>
<dbReference type="InterPro" id="IPR012462">
    <property type="entry name" value="UFSP1/2_DUB_cat"/>
</dbReference>
<evidence type="ECO:0000313" key="9">
    <source>
        <dbReference type="Proteomes" id="UP000001593"/>
    </source>
</evidence>
<dbReference type="STRING" id="45351.A7SLQ6"/>
<evidence type="ECO:0000256" key="5">
    <source>
        <dbReference type="ARBA" id="ARBA00022807"/>
    </source>
</evidence>
<dbReference type="OrthoDB" id="417506at2759"/>
<dbReference type="GO" id="GO:0005783">
    <property type="term" value="C:endoplasmic reticulum"/>
    <property type="evidence" value="ECO:0000318"/>
    <property type="project" value="GO_Central"/>
</dbReference>
<dbReference type="GO" id="GO:0006508">
    <property type="term" value="P:proteolysis"/>
    <property type="evidence" value="ECO:0000318"/>
    <property type="project" value="GO_Central"/>
</dbReference>
<keyword evidence="4" id="KW-0378">Hydrolase</keyword>
<gene>
    <name evidence="8" type="ORF">NEMVEDRAFT_v1g171954</name>
</gene>
<dbReference type="InterPro" id="IPR049387">
    <property type="entry name" value="UFSP2-like_2nd"/>
</dbReference>
<feature type="domain" description="UFSP2 second" evidence="7">
    <location>
        <begin position="7"/>
        <end position="107"/>
    </location>
</feature>
<keyword evidence="5" id="KW-0788">Thiol protease</keyword>
<keyword evidence="3" id="KW-0833">Ubl conjugation pathway</keyword>
<keyword evidence="9" id="KW-1185">Reference proteome</keyword>
<proteinExistence type="inferred from homology"/>
<name>A7SLQ6_NEMVE</name>
<reference evidence="8 9" key="1">
    <citation type="journal article" date="2007" name="Science">
        <title>Sea anemone genome reveals ancestral eumetazoan gene repertoire and genomic organization.</title>
        <authorList>
            <person name="Putnam N.H."/>
            <person name="Srivastava M."/>
            <person name="Hellsten U."/>
            <person name="Dirks B."/>
            <person name="Chapman J."/>
            <person name="Salamov A."/>
            <person name="Terry A."/>
            <person name="Shapiro H."/>
            <person name="Lindquist E."/>
            <person name="Kapitonov V.V."/>
            <person name="Jurka J."/>
            <person name="Genikhovich G."/>
            <person name="Grigoriev I.V."/>
            <person name="Lucas S.M."/>
            <person name="Steele R.E."/>
            <person name="Finnerty J.R."/>
            <person name="Technau U."/>
            <person name="Martindale M.Q."/>
            <person name="Rokhsar D.S."/>
        </authorList>
    </citation>
    <scope>NUCLEOTIDE SEQUENCE [LARGE SCALE GENOMIC DNA]</scope>
    <source>
        <strain evidence="9">CH2 X CH6</strain>
    </source>
</reference>
<dbReference type="Pfam" id="PF07910">
    <property type="entry name" value="Peptidase_C78"/>
    <property type="match status" value="1"/>
</dbReference>
<protein>
    <recommendedName>
        <fullName evidence="10">Ufm1-specific protease 2</fullName>
    </recommendedName>
</protein>
<dbReference type="FunFam" id="3.90.70.130:FF:000001">
    <property type="entry name" value="Probable Ufm1-specific protease 2"/>
    <property type="match status" value="1"/>
</dbReference>